<dbReference type="InterPro" id="IPR017907">
    <property type="entry name" value="Znf_RING_CS"/>
</dbReference>
<organism evidence="10 11">
    <name type="scientific">Pygocentrus nattereri</name>
    <name type="common">Red-bellied piranha</name>
    <dbReference type="NCBI Taxonomy" id="42514"/>
    <lineage>
        <taxon>Eukaryota</taxon>
        <taxon>Metazoa</taxon>
        <taxon>Chordata</taxon>
        <taxon>Craniata</taxon>
        <taxon>Vertebrata</taxon>
        <taxon>Euteleostomi</taxon>
        <taxon>Actinopterygii</taxon>
        <taxon>Neopterygii</taxon>
        <taxon>Teleostei</taxon>
        <taxon>Ostariophysi</taxon>
        <taxon>Characiformes</taxon>
        <taxon>Characoidei</taxon>
        <taxon>Pygocentrus</taxon>
    </lineage>
</organism>
<dbReference type="SMART" id="SM00449">
    <property type="entry name" value="SPRY"/>
    <property type="match status" value="1"/>
</dbReference>
<keyword evidence="2 4" id="KW-0863">Zinc-finger</keyword>
<feature type="domain" description="RING-type" evidence="7">
    <location>
        <begin position="44"/>
        <end position="84"/>
    </location>
</feature>
<proteinExistence type="predicted"/>
<dbReference type="InterPro" id="IPR001841">
    <property type="entry name" value="Znf_RING"/>
</dbReference>
<dbReference type="InterPro" id="IPR003879">
    <property type="entry name" value="Butyrophylin_SPRY"/>
</dbReference>
<dbReference type="SMART" id="SM00589">
    <property type="entry name" value="PRY"/>
    <property type="match status" value="1"/>
</dbReference>
<dbReference type="STRING" id="42514.ENSPNAP00000001898"/>
<dbReference type="Gene3D" id="2.60.120.920">
    <property type="match status" value="1"/>
</dbReference>
<dbReference type="PROSITE" id="PS00518">
    <property type="entry name" value="ZF_RING_1"/>
    <property type="match status" value="1"/>
</dbReference>
<dbReference type="Pfam" id="PF15227">
    <property type="entry name" value="zf-C3HC4_4"/>
    <property type="match status" value="1"/>
</dbReference>
<reference evidence="10" key="3">
    <citation type="submission" date="2025-09" db="UniProtKB">
        <authorList>
            <consortium name="Ensembl"/>
        </authorList>
    </citation>
    <scope>IDENTIFICATION</scope>
</reference>
<dbReference type="Gene3D" id="3.30.40.10">
    <property type="entry name" value="Zinc/RING finger domain, C3HC4 (zinc finger)"/>
    <property type="match status" value="1"/>
</dbReference>
<dbReference type="GeneTree" id="ENSGT01040000240385"/>
<dbReference type="Gene3D" id="3.30.160.60">
    <property type="entry name" value="Classic Zinc Finger"/>
    <property type="match status" value="1"/>
</dbReference>
<evidence type="ECO:0000259" key="8">
    <source>
        <dbReference type="PROSITE" id="PS50119"/>
    </source>
</evidence>
<dbReference type="PROSITE" id="PS50188">
    <property type="entry name" value="B302_SPRY"/>
    <property type="match status" value="1"/>
</dbReference>
<dbReference type="CDD" id="cd13733">
    <property type="entry name" value="SPRY_PRY_C-I_1"/>
    <property type="match status" value="1"/>
</dbReference>
<dbReference type="Proteomes" id="UP001501920">
    <property type="component" value="Chromosome 22"/>
</dbReference>
<dbReference type="PROSITE" id="PS50119">
    <property type="entry name" value="ZF_BBOX"/>
    <property type="match status" value="1"/>
</dbReference>
<feature type="coiled-coil region" evidence="5">
    <location>
        <begin position="234"/>
        <end position="283"/>
    </location>
</feature>
<dbReference type="SMART" id="SM00336">
    <property type="entry name" value="BBOX"/>
    <property type="match status" value="1"/>
</dbReference>
<dbReference type="CDD" id="cd19769">
    <property type="entry name" value="Bbox2_TRIM16-like"/>
    <property type="match status" value="1"/>
</dbReference>
<dbReference type="SUPFAM" id="SSF57850">
    <property type="entry name" value="RING/U-box"/>
    <property type="match status" value="1"/>
</dbReference>
<reference evidence="10 11" key="1">
    <citation type="submission" date="2020-10" db="EMBL/GenBank/DDBJ databases">
        <title>Pygocentrus nattereri (red-bellied piranha) genome, fPygNat1, primary haplotype.</title>
        <authorList>
            <person name="Myers G."/>
            <person name="Meyer A."/>
            <person name="Karagic N."/>
            <person name="Pippel M."/>
            <person name="Winkler S."/>
            <person name="Tracey A."/>
            <person name="Wood J."/>
            <person name="Formenti G."/>
            <person name="Howe K."/>
            <person name="Fedrigo O."/>
            <person name="Jarvis E.D."/>
        </authorList>
    </citation>
    <scope>NUCLEOTIDE SEQUENCE [LARGE SCALE GENOMIC DNA]</scope>
</reference>
<keyword evidence="5" id="KW-0175">Coiled coil</keyword>
<evidence type="ECO:0000256" key="5">
    <source>
        <dbReference type="SAM" id="Coils"/>
    </source>
</evidence>
<dbReference type="PROSITE" id="PS50089">
    <property type="entry name" value="ZF_RING_2"/>
    <property type="match status" value="1"/>
</dbReference>
<protein>
    <submittedName>
        <fullName evidence="10">Uncharacterized protein</fullName>
    </submittedName>
</protein>
<dbReference type="AlphaFoldDB" id="A0A3B4BQL0"/>
<dbReference type="FunFam" id="2.60.120.920:FF:000004">
    <property type="entry name" value="Butyrophilin subfamily 1 member A1"/>
    <property type="match status" value="1"/>
</dbReference>
<keyword evidence="3" id="KW-0862">Zinc</keyword>
<dbReference type="PANTHER" id="PTHR24103">
    <property type="entry name" value="E3 UBIQUITIN-PROTEIN LIGASE TRIM"/>
    <property type="match status" value="1"/>
</dbReference>
<feature type="region of interest" description="Disordered" evidence="6">
    <location>
        <begin position="115"/>
        <end position="138"/>
    </location>
</feature>
<dbReference type="Pfam" id="PF00622">
    <property type="entry name" value="SPRY"/>
    <property type="match status" value="1"/>
</dbReference>
<dbReference type="GeneID" id="108434324"/>
<dbReference type="PRINTS" id="PR01407">
    <property type="entry name" value="BUTYPHLNCDUF"/>
</dbReference>
<feature type="domain" description="B30.2/SPRY" evidence="9">
    <location>
        <begin position="335"/>
        <end position="533"/>
    </location>
</feature>
<evidence type="ECO:0000259" key="9">
    <source>
        <dbReference type="PROSITE" id="PS50188"/>
    </source>
</evidence>
<evidence type="ECO:0000313" key="10">
    <source>
        <dbReference type="Ensembl" id="ENSPNAP00000001898.2"/>
    </source>
</evidence>
<dbReference type="Pfam" id="PF13765">
    <property type="entry name" value="PRY"/>
    <property type="match status" value="1"/>
</dbReference>
<accession>A0A3B4BQL0</accession>
<dbReference type="InterPro" id="IPR001870">
    <property type="entry name" value="B30.2/SPRY"/>
</dbReference>
<evidence type="ECO:0000256" key="1">
    <source>
        <dbReference type="ARBA" id="ARBA00022723"/>
    </source>
</evidence>
<dbReference type="InterPro" id="IPR000315">
    <property type="entry name" value="Znf_B-box"/>
</dbReference>
<dbReference type="Pfam" id="PF25600">
    <property type="entry name" value="TRIM_CC"/>
    <property type="match status" value="1"/>
</dbReference>
<dbReference type="RefSeq" id="XP_017564849.1">
    <property type="nucleotide sequence ID" value="XM_017709360.2"/>
</dbReference>
<dbReference type="InterPro" id="IPR043136">
    <property type="entry name" value="B30.2/SPRY_sf"/>
</dbReference>
<sequence>MANGAKSLCPKHTWATSRYRRTTGTGHLELSVMASVLSEEQFTCCICLDLFRQPVSIPCGHNFCLLCIQGFWDTAGRSECPLCKETFRRRPELRINHALTDITEGFKRSLRVKSDQVRGQELSQGDRGGQEKPLPRRRDVCGRHRQPLDIYCKTEQIIVCLKCAESQHKGHQTVLMERESNRMRTELREVESNLQRMVLDRLEKMDEIKHSAQRSDRRMEKEIKESMQIFTDLLHSIERSQAELVEELKEKQREVVRRAASLSEELEKEIAEIVMKKSEVEQLVNTQDQLQLLQNFQSVVTLPRTKDWSQTCISTNQRFGIVRRAMGTLEETLRNHERKLCEAELHQIQQYAADISFDPQTAAPWLVFSPDLKQASLGYQPSTSPSSPSPLRFDSCVCVLGQPGIASGQHYWVVQVGDKTDWELGVARESINRKGAISVRPDQGFWAVCRRKGGNLIACAGPATPLVSCHERPQNVGVFVDYEGGLVSFYDVDDQSHIYSYTGCSFTETLLPYFNPCLHDDGKNTAPLIICPLGGGEVAISSLNRRTERLPPLMRRQLSQGFISQRTPL</sequence>
<dbReference type="SUPFAM" id="SSF49899">
    <property type="entry name" value="Concanavalin A-like lectins/glucanases"/>
    <property type="match status" value="1"/>
</dbReference>
<dbReference type="InterPro" id="IPR050143">
    <property type="entry name" value="TRIM/RBCC"/>
</dbReference>
<evidence type="ECO:0000313" key="11">
    <source>
        <dbReference type="Proteomes" id="UP001501920"/>
    </source>
</evidence>
<dbReference type="GO" id="GO:0008270">
    <property type="term" value="F:zinc ion binding"/>
    <property type="evidence" value="ECO:0007669"/>
    <property type="project" value="UniProtKB-KW"/>
</dbReference>
<dbReference type="InterPro" id="IPR013320">
    <property type="entry name" value="ConA-like_dom_sf"/>
</dbReference>
<dbReference type="InterPro" id="IPR006574">
    <property type="entry name" value="PRY"/>
</dbReference>
<dbReference type="InterPro" id="IPR058030">
    <property type="entry name" value="TRIM8/14/16/25/29/45/65_CC"/>
</dbReference>
<evidence type="ECO:0000256" key="2">
    <source>
        <dbReference type="ARBA" id="ARBA00022771"/>
    </source>
</evidence>
<evidence type="ECO:0000256" key="4">
    <source>
        <dbReference type="PROSITE-ProRule" id="PRU00024"/>
    </source>
</evidence>
<dbReference type="Ensembl" id="ENSPNAT00000011366.2">
    <property type="protein sequence ID" value="ENSPNAP00000001898.2"/>
    <property type="gene ID" value="ENSPNAG00000001001.2"/>
</dbReference>
<evidence type="ECO:0000256" key="3">
    <source>
        <dbReference type="ARBA" id="ARBA00022833"/>
    </source>
</evidence>
<evidence type="ECO:0000259" key="7">
    <source>
        <dbReference type="PROSITE" id="PS50089"/>
    </source>
</evidence>
<dbReference type="OMA" id="ADAKTHI"/>
<dbReference type="InterPro" id="IPR003877">
    <property type="entry name" value="SPRY_dom"/>
</dbReference>
<reference evidence="10" key="2">
    <citation type="submission" date="2025-08" db="UniProtKB">
        <authorList>
            <consortium name="Ensembl"/>
        </authorList>
    </citation>
    <scope>IDENTIFICATION</scope>
</reference>
<dbReference type="SMART" id="SM00184">
    <property type="entry name" value="RING"/>
    <property type="match status" value="1"/>
</dbReference>
<keyword evidence="1" id="KW-0479">Metal-binding</keyword>
<dbReference type="InterPro" id="IPR013083">
    <property type="entry name" value="Znf_RING/FYVE/PHD"/>
</dbReference>
<dbReference type="Pfam" id="PF00643">
    <property type="entry name" value="zf-B_box"/>
    <property type="match status" value="1"/>
</dbReference>
<feature type="domain" description="B box-type" evidence="8">
    <location>
        <begin position="136"/>
        <end position="176"/>
    </location>
</feature>
<dbReference type="SUPFAM" id="SSF57845">
    <property type="entry name" value="B-box zinc-binding domain"/>
    <property type="match status" value="1"/>
</dbReference>
<name>A0A3B4BQL0_PYGNA</name>
<feature type="compositionally biased region" description="Basic and acidic residues" evidence="6">
    <location>
        <begin position="128"/>
        <end position="138"/>
    </location>
</feature>
<keyword evidence="11" id="KW-1185">Reference proteome</keyword>
<evidence type="ECO:0000256" key="6">
    <source>
        <dbReference type="SAM" id="MobiDB-lite"/>
    </source>
</evidence>